<evidence type="ECO:0000259" key="2">
    <source>
        <dbReference type="Pfam" id="PF01471"/>
    </source>
</evidence>
<gene>
    <name evidence="3" type="ORF">NMK50_05680</name>
</gene>
<dbReference type="SUPFAM" id="SSF47090">
    <property type="entry name" value="PGBD-like"/>
    <property type="match status" value="2"/>
</dbReference>
<keyword evidence="1" id="KW-1133">Transmembrane helix</keyword>
<dbReference type="InterPro" id="IPR036366">
    <property type="entry name" value="PGBDSf"/>
</dbReference>
<keyword evidence="1" id="KW-0812">Transmembrane</keyword>
<dbReference type="EMBL" id="CP101114">
    <property type="protein sequence ID" value="UTO27744.1"/>
    <property type="molecule type" value="Genomic_DNA"/>
</dbReference>
<proteinExistence type="predicted"/>
<accession>A0ABY5ERL9</accession>
<keyword evidence="4" id="KW-1185">Reference proteome</keyword>
<name>A0ABY5ERL9_9HYPH</name>
<dbReference type="InterPro" id="IPR002477">
    <property type="entry name" value="Peptidoglycan-bd-like"/>
</dbReference>
<dbReference type="InterPro" id="IPR036365">
    <property type="entry name" value="PGBD-like_sf"/>
</dbReference>
<evidence type="ECO:0000256" key="1">
    <source>
        <dbReference type="SAM" id="Phobius"/>
    </source>
</evidence>
<reference evidence="3" key="1">
    <citation type="submission" date="2022-07" db="EMBL/GenBank/DDBJ databases">
        <title>First report of Bartonella spp. in marsupials in Brazil, with a description of Bartonella harrusi sp. nov. and new proposal for taxonomic reclassification of species of the genus Bartonella.</title>
        <authorList>
            <person name="Amaral R.B."/>
        </authorList>
    </citation>
    <scope>NUCLEOTIDE SEQUENCE</scope>
    <source>
        <strain evidence="3">117A</strain>
    </source>
</reference>
<feature type="transmembrane region" description="Helical" evidence="1">
    <location>
        <begin position="50"/>
        <end position="71"/>
    </location>
</feature>
<organism evidence="3 4">
    <name type="scientific">Bartonella harrusi</name>
    <dbReference type="NCBI Taxonomy" id="2961895"/>
    <lineage>
        <taxon>Bacteria</taxon>
        <taxon>Pseudomonadati</taxon>
        <taxon>Pseudomonadota</taxon>
        <taxon>Alphaproteobacteria</taxon>
        <taxon>Hyphomicrobiales</taxon>
        <taxon>Bartonellaceae</taxon>
        <taxon>Bartonella</taxon>
    </lineage>
</organism>
<evidence type="ECO:0000313" key="3">
    <source>
        <dbReference type="EMBL" id="UTO27744.1"/>
    </source>
</evidence>
<dbReference type="Gene3D" id="1.10.101.10">
    <property type="entry name" value="PGBD-like superfamily/PGBD"/>
    <property type="match status" value="1"/>
</dbReference>
<dbReference type="Pfam" id="PF01471">
    <property type="entry name" value="PG_binding_1"/>
    <property type="match status" value="2"/>
</dbReference>
<protein>
    <submittedName>
        <fullName evidence="3">Peptidoglycan-binding protein</fullName>
    </submittedName>
</protein>
<feature type="domain" description="Peptidoglycan binding-like" evidence="2">
    <location>
        <begin position="133"/>
        <end position="165"/>
    </location>
</feature>
<keyword evidence="1" id="KW-0472">Membrane</keyword>
<dbReference type="RefSeq" id="WP_254769658.1">
    <property type="nucleotide sequence ID" value="NZ_CP101114.1"/>
</dbReference>
<sequence length="281" mass="32420">MTKKRKKYKTNNVKQSKYYSSIFITFLLIIGYFLFWIIKTLCFYTKKNTLLFAGLILFTISFVFVSFNALFSQMIMHQDVFTKMKFAFDSDIEQNSSLPGKEEKTRAVSRDASVSFLIPLQNNLSSPALLENTLKMQKKLAKLGFYDGPLDGIEGPKTRRAIALWKQQTAHEMQKNILLKTATDEIAILIRRSEREMTNETTRINDVPRLKENVSEPLVVDIIRVQKALRIFGHNEVIITGIEDHKTTEALKQFQKMFDLPITGKTDHTVLMKMHEVGLLN</sequence>
<feature type="transmembrane region" description="Helical" evidence="1">
    <location>
        <begin position="21"/>
        <end position="38"/>
    </location>
</feature>
<dbReference type="Proteomes" id="UP001059475">
    <property type="component" value="Chromosome"/>
</dbReference>
<evidence type="ECO:0000313" key="4">
    <source>
        <dbReference type="Proteomes" id="UP001059475"/>
    </source>
</evidence>
<feature type="domain" description="Peptidoglycan binding-like" evidence="2">
    <location>
        <begin position="221"/>
        <end position="274"/>
    </location>
</feature>